<dbReference type="Proteomes" id="UP000246145">
    <property type="component" value="Unassembled WGS sequence"/>
</dbReference>
<dbReference type="InterPro" id="IPR018062">
    <property type="entry name" value="HTH_AraC-typ_CS"/>
</dbReference>
<dbReference type="InterPro" id="IPR035418">
    <property type="entry name" value="AraC-bd_2"/>
</dbReference>
<dbReference type="PANTHER" id="PTHR46796">
    <property type="entry name" value="HTH-TYPE TRANSCRIPTIONAL ACTIVATOR RHAS-RELATED"/>
    <property type="match status" value="1"/>
</dbReference>
<dbReference type="Gene3D" id="1.10.10.60">
    <property type="entry name" value="Homeodomain-like"/>
    <property type="match status" value="1"/>
</dbReference>
<dbReference type="STRING" id="1231391.GCA_000308195_01815"/>
<evidence type="ECO:0000313" key="6">
    <source>
        <dbReference type="Proteomes" id="UP000246145"/>
    </source>
</evidence>
<evidence type="ECO:0000256" key="1">
    <source>
        <dbReference type="ARBA" id="ARBA00023015"/>
    </source>
</evidence>
<dbReference type="SUPFAM" id="SSF46689">
    <property type="entry name" value="Homeodomain-like"/>
    <property type="match status" value="1"/>
</dbReference>
<sequence length="317" mass="35104">MNAYDTVNPGDGFERWHHATCRNYSHTEAQSLSEPGFSASVAVHRFGRLAISRNSSLVPGAGQWRVTRGPSDIRRDHRDDFFLWIGRGGTVALEQQGRAVTLQAGDLMLMDQARPFTLTFGQTSAYTIVIVSRELMQSHLAGAQDMVSRCIDGRSPLARLGASLAEECMALSASADPAWPHERIDTAALDIWSSAIGSALARPEPRAERRGQRLAQVKAFLSSRLDDADLDVASIARETYMSDRTLLRLFAAEGTTPMRWLWAERLRASRQALEHGRFLRVTDAAVAFGFKDLSHYSRVFKAAYGQSPQQVLKSRAP</sequence>
<gene>
    <name evidence="5" type="ORF">C7440_0411</name>
</gene>
<proteinExistence type="predicted"/>
<keyword evidence="1" id="KW-0805">Transcription regulation</keyword>
<dbReference type="InterPro" id="IPR009057">
    <property type="entry name" value="Homeodomain-like_sf"/>
</dbReference>
<dbReference type="GO" id="GO:0003700">
    <property type="term" value="F:DNA-binding transcription factor activity"/>
    <property type="evidence" value="ECO:0007669"/>
    <property type="project" value="InterPro"/>
</dbReference>
<dbReference type="PROSITE" id="PS01124">
    <property type="entry name" value="HTH_ARAC_FAMILY_2"/>
    <property type="match status" value="1"/>
</dbReference>
<keyword evidence="2" id="KW-0238">DNA-binding</keyword>
<evidence type="ECO:0000256" key="3">
    <source>
        <dbReference type="ARBA" id="ARBA00023163"/>
    </source>
</evidence>
<dbReference type="RefSeq" id="WP_116517289.1">
    <property type="nucleotide sequence ID" value="NZ_JACCEX010000001.1"/>
</dbReference>
<reference evidence="5 6" key="1">
    <citation type="submission" date="2018-04" db="EMBL/GenBank/DDBJ databases">
        <title>Genomic Encyclopedia of Type Strains, Phase IV (KMG-IV): sequencing the most valuable type-strain genomes for metagenomic binning, comparative biology and taxonomic classification.</title>
        <authorList>
            <person name="Goeker M."/>
        </authorList>
    </citation>
    <scope>NUCLEOTIDE SEQUENCE [LARGE SCALE GENOMIC DNA]</scope>
    <source>
        <strain evidence="5 6">DSM 10065</strain>
    </source>
</reference>
<evidence type="ECO:0000256" key="2">
    <source>
        <dbReference type="ARBA" id="ARBA00023125"/>
    </source>
</evidence>
<protein>
    <submittedName>
        <fullName evidence="5">AraC-like protein</fullName>
    </submittedName>
</protein>
<dbReference type="InterPro" id="IPR018060">
    <property type="entry name" value="HTH_AraC"/>
</dbReference>
<keyword evidence="3" id="KW-0804">Transcription</keyword>
<dbReference type="GO" id="GO:0043565">
    <property type="term" value="F:sequence-specific DNA binding"/>
    <property type="evidence" value="ECO:0007669"/>
    <property type="project" value="InterPro"/>
</dbReference>
<dbReference type="SMART" id="SM00342">
    <property type="entry name" value="HTH_ARAC"/>
    <property type="match status" value="1"/>
</dbReference>
<comment type="caution">
    <text evidence="5">The sequence shown here is derived from an EMBL/GenBank/DDBJ whole genome shotgun (WGS) entry which is preliminary data.</text>
</comment>
<dbReference type="OrthoDB" id="9178898at2"/>
<organism evidence="5 6">
    <name type="scientific">Pusillimonas noertemannii</name>
    <dbReference type="NCBI Taxonomy" id="305977"/>
    <lineage>
        <taxon>Bacteria</taxon>
        <taxon>Pseudomonadati</taxon>
        <taxon>Pseudomonadota</taxon>
        <taxon>Betaproteobacteria</taxon>
        <taxon>Burkholderiales</taxon>
        <taxon>Alcaligenaceae</taxon>
        <taxon>Pusillimonas</taxon>
    </lineage>
</organism>
<accession>A0A2U1CQA3</accession>
<dbReference type="PANTHER" id="PTHR46796:SF6">
    <property type="entry name" value="ARAC SUBFAMILY"/>
    <property type="match status" value="1"/>
</dbReference>
<dbReference type="AlphaFoldDB" id="A0A2U1CQA3"/>
<keyword evidence="6" id="KW-1185">Reference proteome</keyword>
<evidence type="ECO:0000313" key="5">
    <source>
        <dbReference type="EMBL" id="PVY68024.1"/>
    </source>
</evidence>
<dbReference type="Pfam" id="PF12833">
    <property type="entry name" value="HTH_18"/>
    <property type="match status" value="1"/>
</dbReference>
<dbReference type="InterPro" id="IPR050204">
    <property type="entry name" value="AraC_XylS_family_regulators"/>
</dbReference>
<name>A0A2U1CQA3_9BURK</name>
<dbReference type="EMBL" id="QEKO01000001">
    <property type="protein sequence ID" value="PVY68024.1"/>
    <property type="molecule type" value="Genomic_DNA"/>
</dbReference>
<dbReference type="PROSITE" id="PS00041">
    <property type="entry name" value="HTH_ARAC_FAMILY_1"/>
    <property type="match status" value="1"/>
</dbReference>
<dbReference type="Pfam" id="PF14525">
    <property type="entry name" value="AraC_binding_2"/>
    <property type="match status" value="1"/>
</dbReference>
<evidence type="ECO:0000259" key="4">
    <source>
        <dbReference type="PROSITE" id="PS01124"/>
    </source>
</evidence>
<feature type="domain" description="HTH araC/xylS-type" evidence="4">
    <location>
        <begin position="215"/>
        <end position="314"/>
    </location>
</feature>